<comment type="caution">
    <text evidence="2">The sequence shown here is derived from an EMBL/GenBank/DDBJ whole genome shotgun (WGS) entry which is preliminary data.</text>
</comment>
<dbReference type="InterPro" id="IPR009057">
    <property type="entry name" value="Homeodomain-like_sf"/>
</dbReference>
<dbReference type="Proteomes" id="UP000242791">
    <property type="component" value="Unassembled WGS sequence"/>
</dbReference>
<evidence type="ECO:0000259" key="1">
    <source>
        <dbReference type="Pfam" id="PF18107"/>
    </source>
</evidence>
<reference evidence="2 3" key="1">
    <citation type="submission" date="2015-08" db="EMBL/GenBank/DDBJ databases">
        <title>Emmonsia species relationships and genome sequence.</title>
        <authorList>
            <person name="Cuomo C.A."/>
            <person name="Schwartz I.S."/>
            <person name="Kenyon C."/>
            <person name="De Hoog G.S."/>
            <person name="Govender N.P."/>
            <person name="Botha A."/>
            <person name="Moreno L."/>
            <person name="De Vries M."/>
            <person name="Munoz J.F."/>
            <person name="Stielow J.B."/>
        </authorList>
    </citation>
    <scope>NUCLEOTIDE SEQUENCE [LARGE SCALE GENOMIC DNA]</scope>
    <source>
        <strain evidence="2 3">EI222</strain>
    </source>
</reference>
<dbReference type="AlphaFoldDB" id="A0A1J9P2H4"/>
<name>A0A1J9P2H4_9EURO</name>
<dbReference type="InterPro" id="IPR041188">
    <property type="entry name" value="HTH_ABP1_N"/>
</dbReference>
<dbReference type="Gene3D" id="1.10.10.60">
    <property type="entry name" value="Homeodomain-like"/>
    <property type="match status" value="1"/>
</dbReference>
<sequence>MGTFTLTRQIEAHALRWNGHLDQCYHATKAKENVVHNLAQYPPVPLDKVPQNAPAISLEQKTALRAHKPLHPAVSHYTLKQWFEAEYKQKIAQSSVPEIFFKRYAHLDKPTNRLPSQKRYRREH</sequence>
<accession>A0A1J9P2H4</accession>
<gene>
    <name evidence="2" type="ORF">ACJ73_09820</name>
</gene>
<protein>
    <recommendedName>
        <fullName evidence="1">ARS-binding protein 1 N-terminal domain-containing protein</fullName>
    </recommendedName>
</protein>
<dbReference type="EMBL" id="LGTZ01003030">
    <property type="protein sequence ID" value="OJD10374.1"/>
    <property type="molecule type" value="Genomic_DNA"/>
</dbReference>
<evidence type="ECO:0000313" key="2">
    <source>
        <dbReference type="EMBL" id="OJD10374.1"/>
    </source>
</evidence>
<organism evidence="2 3">
    <name type="scientific">Blastomyces percursus</name>
    <dbReference type="NCBI Taxonomy" id="1658174"/>
    <lineage>
        <taxon>Eukaryota</taxon>
        <taxon>Fungi</taxon>
        <taxon>Dikarya</taxon>
        <taxon>Ascomycota</taxon>
        <taxon>Pezizomycotina</taxon>
        <taxon>Eurotiomycetes</taxon>
        <taxon>Eurotiomycetidae</taxon>
        <taxon>Onygenales</taxon>
        <taxon>Ajellomycetaceae</taxon>
        <taxon>Blastomyces</taxon>
    </lineage>
</organism>
<feature type="domain" description="ARS-binding protein 1 N-terminal" evidence="1">
    <location>
        <begin position="55"/>
        <end position="110"/>
    </location>
</feature>
<dbReference type="VEuPathDB" id="FungiDB:ACJ73_09820"/>
<evidence type="ECO:0000313" key="3">
    <source>
        <dbReference type="Proteomes" id="UP000242791"/>
    </source>
</evidence>
<keyword evidence="3" id="KW-1185">Reference proteome</keyword>
<proteinExistence type="predicted"/>
<dbReference type="Pfam" id="PF18107">
    <property type="entry name" value="HTH_ABP1_N"/>
    <property type="match status" value="1"/>
</dbReference>
<dbReference type="SUPFAM" id="SSF46689">
    <property type="entry name" value="Homeodomain-like"/>
    <property type="match status" value="1"/>
</dbReference>